<evidence type="ECO:0000256" key="5">
    <source>
        <dbReference type="ARBA" id="ARBA00023172"/>
    </source>
</evidence>
<feature type="domain" description="Homologous-pairing protein 2 winged helix" evidence="9">
    <location>
        <begin position="2"/>
        <end position="61"/>
    </location>
</feature>
<dbReference type="InterPro" id="IPR036388">
    <property type="entry name" value="WH-like_DNA-bd_sf"/>
</dbReference>
<dbReference type="Gene3D" id="1.10.10.10">
    <property type="entry name" value="Winged helix-like DNA-binding domain superfamily/Winged helix DNA-binding domain"/>
    <property type="match status" value="1"/>
</dbReference>
<evidence type="ECO:0000313" key="11">
    <source>
        <dbReference type="EMBL" id="KAJ8955816.1"/>
    </source>
</evidence>
<evidence type="ECO:0000256" key="1">
    <source>
        <dbReference type="ARBA" id="ARBA00004123"/>
    </source>
</evidence>
<evidence type="ECO:0000256" key="7">
    <source>
        <dbReference type="ARBA" id="ARBA00023254"/>
    </source>
</evidence>
<evidence type="ECO:0000256" key="2">
    <source>
        <dbReference type="ARBA" id="ARBA00007922"/>
    </source>
</evidence>
<dbReference type="GO" id="GO:0120231">
    <property type="term" value="C:DNA recombinase auxiliary factor complex"/>
    <property type="evidence" value="ECO:0007669"/>
    <property type="project" value="TreeGrafter"/>
</dbReference>
<keyword evidence="5" id="KW-0233">DNA recombination</keyword>
<feature type="domain" description="Leucine zipper with capping helix" evidence="10">
    <location>
        <begin position="125"/>
        <end position="180"/>
    </location>
</feature>
<evidence type="ECO:0000256" key="3">
    <source>
        <dbReference type="ARBA" id="ARBA00016093"/>
    </source>
</evidence>
<evidence type="ECO:0000256" key="8">
    <source>
        <dbReference type="SAM" id="Coils"/>
    </source>
</evidence>
<dbReference type="InterPro" id="IPR010776">
    <property type="entry name" value="Hop2_WH_dom"/>
</dbReference>
<dbReference type="Pfam" id="PF07106">
    <property type="entry name" value="WHD_TBPIP"/>
    <property type="match status" value="1"/>
</dbReference>
<evidence type="ECO:0000259" key="9">
    <source>
        <dbReference type="Pfam" id="PF07106"/>
    </source>
</evidence>
<evidence type="ECO:0000313" key="12">
    <source>
        <dbReference type="Proteomes" id="UP001162162"/>
    </source>
</evidence>
<comment type="similarity">
    <text evidence="2">Belongs to the HOP2 family.</text>
</comment>
<dbReference type="EMBL" id="JAPWTK010000035">
    <property type="protein sequence ID" value="KAJ8955816.1"/>
    <property type="molecule type" value="Genomic_DNA"/>
</dbReference>
<dbReference type="PANTHER" id="PTHR15938">
    <property type="entry name" value="TBP-1 INTERACTING PROTEIN"/>
    <property type="match status" value="1"/>
</dbReference>
<dbReference type="GO" id="GO:0000794">
    <property type="term" value="C:condensed nuclear chromosome"/>
    <property type="evidence" value="ECO:0007669"/>
    <property type="project" value="TreeGrafter"/>
</dbReference>
<dbReference type="GO" id="GO:0010774">
    <property type="term" value="P:meiotic strand invasion involved in reciprocal meiotic recombination"/>
    <property type="evidence" value="ECO:0007669"/>
    <property type="project" value="TreeGrafter"/>
</dbReference>
<accession>A0AAV8YX98</accession>
<name>A0AAV8YX98_9CUCU</name>
<sequence length="186" mass="21531">MASQAVLKYLTDHNRPFSASQVQQAIAGDFGKAAIQKALDALVEEEEVKEKAYGKQKVYFVIQRTNQSAADLRDSLLEMDRKNKRNSQGKMTLEEAVDQKSRLQRELEEVNKQLEEYSETTQVCPERKLQAESDYEKFLSEYKKRKRMCMDVVNSILENYPKSKKQLFEDIGMETDEDVGFSLDKL</sequence>
<evidence type="ECO:0000256" key="6">
    <source>
        <dbReference type="ARBA" id="ARBA00023242"/>
    </source>
</evidence>
<dbReference type="InterPro" id="IPR040661">
    <property type="entry name" value="LZ3wCH"/>
</dbReference>
<protein>
    <recommendedName>
        <fullName evidence="3">Homologous-pairing protein 2 homolog</fullName>
    </recommendedName>
</protein>
<dbReference type="GO" id="GO:0007129">
    <property type="term" value="P:homologous chromosome pairing at meiosis"/>
    <property type="evidence" value="ECO:0007669"/>
    <property type="project" value="TreeGrafter"/>
</dbReference>
<evidence type="ECO:0000256" key="4">
    <source>
        <dbReference type="ARBA" id="ARBA00023054"/>
    </source>
</evidence>
<evidence type="ECO:0000259" key="10">
    <source>
        <dbReference type="Pfam" id="PF18517"/>
    </source>
</evidence>
<keyword evidence="6" id="KW-0539">Nucleus</keyword>
<keyword evidence="7" id="KW-0469">Meiosis</keyword>
<dbReference type="AlphaFoldDB" id="A0AAV8YX98"/>
<comment type="subcellular location">
    <subcellularLocation>
        <location evidence="1">Nucleus</location>
    </subcellularLocation>
</comment>
<dbReference type="Proteomes" id="UP001162162">
    <property type="component" value="Unassembled WGS sequence"/>
</dbReference>
<reference evidence="11" key="1">
    <citation type="journal article" date="2023" name="Insect Mol. Biol.">
        <title>Genome sequencing provides insights into the evolution of gene families encoding plant cell wall-degrading enzymes in longhorned beetles.</title>
        <authorList>
            <person name="Shin N.R."/>
            <person name="Okamura Y."/>
            <person name="Kirsch R."/>
            <person name="Pauchet Y."/>
        </authorList>
    </citation>
    <scope>NUCLEOTIDE SEQUENCE</scope>
    <source>
        <strain evidence="11">AMC_N1</strain>
    </source>
</reference>
<organism evidence="11 12">
    <name type="scientific">Aromia moschata</name>
    <dbReference type="NCBI Taxonomy" id="1265417"/>
    <lineage>
        <taxon>Eukaryota</taxon>
        <taxon>Metazoa</taxon>
        <taxon>Ecdysozoa</taxon>
        <taxon>Arthropoda</taxon>
        <taxon>Hexapoda</taxon>
        <taxon>Insecta</taxon>
        <taxon>Pterygota</taxon>
        <taxon>Neoptera</taxon>
        <taxon>Endopterygota</taxon>
        <taxon>Coleoptera</taxon>
        <taxon>Polyphaga</taxon>
        <taxon>Cucujiformia</taxon>
        <taxon>Chrysomeloidea</taxon>
        <taxon>Cerambycidae</taxon>
        <taxon>Cerambycinae</taxon>
        <taxon>Callichromatini</taxon>
        <taxon>Aromia</taxon>
    </lineage>
</organism>
<dbReference type="PANTHER" id="PTHR15938:SF0">
    <property type="entry name" value="HOMOLOGOUS-PAIRING PROTEIN 2 HOMOLOG"/>
    <property type="match status" value="1"/>
</dbReference>
<keyword evidence="4 8" id="KW-0175">Coiled coil</keyword>
<dbReference type="Pfam" id="PF18517">
    <property type="entry name" value="LZ3wCH"/>
    <property type="match status" value="1"/>
</dbReference>
<comment type="caution">
    <text evidence="11">The sequence shown here is derived from an EMBL/GenBank/DDBJ whole genome shotgun (WGS) entry which is preliminary data.</text>
</comment>
<gene>
    <name evidence="11" type="ORF">NQ318_005359</name>
</gene>
<keyword evidence="12" id="KW-1185">Reference proteome</keyword>
<feature type="coiled-coil region" evidence="8">
    <location>
        <begin position="93"/>
        <end position="120"/>
    </location>
</feature>
<dbReference type="GO" id="GO:0120230">
    <property type="term" value="F:recombinase activator activity"/>
    <property type="evidence" value="ECO:0007669"/>
    <property type="project" value="TreeGrafter"/>
</dbReference>
<dbReference type="GO" id="GO:0003690">
    <property type="term" value="F:double-stranded DNA binding"/>
    <property type="evidence" value="ECO:0007669"/>
    <property type="project" value="TreeGrafter"/>
</dbReference>
<proteinExistence type="inferred from homology"/>
<dbReference type="GO" id="GO:0000709">
    <property type="term" value="P:meiotic joint molecule formation"/>
    <property type="evidence" value="ECO:0007669"/>
    <property type="project" value="TreeGrafter"/>
</dbReference>